<feature type="compositionally biased region" description="Basic and acidic residues" evidence="1">
    <location>
        <begin position="501"/>
        <end position="520"/>
    </location>
</feature>
<feature type="transmembrane region" description="Helical" evidence="2">
    <location>
        <begin position="264"/>
        <end position="282"/>
    </location>
</feature>
<name>A0A0C3BGB6_HEBCY</name>
<evidence type="ECO:0000256" key="2">
    <source>
        <dbReference type="SAM" id="Phobius"/>
    </source>
</evidence>
<evidence type="ECO:0000256" key="1">
    <source>
        <dbReference type="SAM" id="MobiDB-lite"/>
    </source>
</evidence>
<dbReference type="Pfam" id="PF18718">
    <property type="entry name" value="CxC5"/>
    <property type="match status" value="1"/>
</dbReference>
<dbReference type="OrthoDB" id="2527272at2759"/>
<proteinExistence type="predicted"/>
<dbReference type="Proteomes" id="UP000053424">
    <property type="component" value="Unassembled WGS sequence"/>
</dbReference>
<dbReference type="HOGENOM" id="CLU_266969_0_0_1"/>
<keyword evidence="2" id="KW-1133">Transmembrane helix</keyword>
<feature type="compositionally biased region" description="Basic and acidic residues" evidence="1">
    <location>
        <begin position="672"/>
        <end position="688"/>
    </location>
</feature>
<evidence type="ECO:0000259" key="3">
    <source>
        <dbReference type="Pfam" id="PF18718"/>
    </source>
</evidence>
<feature type="compositionally biased region" description="Basic and acidic residues" evidence="1">
    <location>
        <begin position="48"/>
        <end position="65"/>
    </location>
</feature>
<feature type="region of interest" description="Disordered" evidence="1">
    <location>
        <begin position="1"/>
        <end position="165"/>
    </location>
</feature>
<feature type="transmembrane region" description="Helical" evidence="2">
    <location>
        <begin position="702"/>
        <end position="728"/>
    </location>
</feature>
<keyword evidence="2" id="KW-0472">Membrane</keyword>
<gene>
    <name evidence="4" type="ORF">M413DRAFT_20699</name>
</gene>
<keyword evidence="5" id="KW-1185">Reference proteome</keyword>
<dbReference type="InterPro" id="IPR041539">
    <property type="entry name" value="CxC5"/>
</dbReference>
<organism evidence="4 5">
    <name type="scientific">Hebeloma cylindrosporum</name>
    <dbReference type="NCBI Taxonomy" id="76867"/>
    <lineage>
        <taxon>Eukaryota</taxon>
        <taxon>Fungi</taxon>
        <taxon>Dikarya</taxon>
        <taxon>Basidiomycota</taxon>
        <taxon>Agaricomycotina</taxon>
        <taxon>Agaricomycetes</taxon>
        <taxon>Agaricomycetidae</taxon>
        <taxon>Agaricales</taxon>
        <taxon>Agaricineae</taxon>
        <taxon>Hymenogastraceae</taxon>
        <taxon>Hebeloma</taxon>
    </lineage>
</organism>
<feature type="region of interest" description="Disordered" evidence="1">
    <location>
        <begin position="488"/>
        <end position="520"/>
    </location>
</feature>
<feature type="domain" description="CxC5 like cysteine cluster associated with KDZ" evidence="3">
    <location>
        <begin position="877"/>
        <end position="998"/>
    </location>
</feature>
<dbReference type="AlphaFoldDB" id="A0A0C3BGB6"/>
<feature type="region of interest" description="Disordered" evidence="1">
    <location>
        <begin position="672"/>
        <end position="693"/>
    </location>
</feature>
<dbReference type="STRING" id="686832.A0A0C3BGB6"/>
<accession>A0A0C3BGB6</accession>
<protein>
    <recommendedName>
        <fullName evidence="3">CxC5 like cysteine cluster associated with KDZ domain-containing protein</fullName>
    </recommendedName>
</protein>
<sequence>MPTRQHNDADASIGRRGLPRQHDDADATLHGLPRHQEVATNQGNDDNPTTRRGDEATRSSENVDKDDADDGESEKPDQDDEVDEDENDEIDEDENDEINEEDDGEIDEEDDGEIDEEADGEIADDEGVKNTTHHNETANDEASDDSKTESEDADAIENNNTQCVNDADGEVFPVVSGISDASAVTAPTHSGLTPMRGSVVPTAASVALTPVRASAVMTPARGGITPARASAAPTVPSIEGEISSLSIGKDSSKSTADLGPTGEGFFILLLFLSLFIFILVLGTPPKEPLPGDGIEIYLNLKSYFNFWLDIEMESQSPIALQGASRTTGGILRGNAYGNKLNHADFEQVDDSAAIMLIQPKLRFKVFVYVEYGDVLALSRVPDFESQIPITVFVLNDISLSTQPLLKKAAQYHESISHSFVFFHSDLSGHWLWNLEGIYSLVLEMNEDVPHKIGAQGLECHVLFLVPNVVPSSTSSIYAQAGPSFSIKDHASSEGGSRYHSRHESPAESDSEPSKPKERQLNQKHLKGLAKNQIELDLDLCQNIDKPTLQLVYQRYSAVNDINRQVDQMIKDRTWKGVTITKTDIIMLFVAKTTWHSSYRVQIPAAEKYDDMRAWLTEADDAPSEADLWGDTKDHHTLKDLDAWLKEKAGKKVKVVKKVGGRAITKGKATVEASKETEKGKEKEIEPKAARSHKKKSTTGSQLFLGCLILLQIIGSMPLFGMLILFIFLCPGVHAAAAQGAFPDIAFDVFSAFVMDTFGPDISLSTVLMLLFTLNENTDLLNIHARSQHRQYNYEQIRNSSTWMNVLSHSIQRNVTKNRMESIFKTDEIPEDPLGEEATELMSTKLNAFANFLGLNPYNSDGIFEQKLYPISNECIEPILVLCPTSYQCMDGECEPRSLLMLTRANQVPEATLIKGTKIFKNVSVLSAHCPKCKTCYFVDHETYGPSNDRQKTYLNDAVYLKVGQKTYVDRVFSNAVINGIFSFHASTAALAEFWTNSYGKAHGIKVPRRQMWQTFMQESIRGVSQKLEITFEAPNNTSISELTHRAFDLLGENGGIRLSDGHACSECTQDYKATADYVPQNDDPAAVLGVDNDGPVPGETRPDYVCIDKACLVLKTSLINGSWEEWKETTRLIVDAYHYCNHRAKDFLCRMFCNPAPLDGSAPNLVIEAENKDGVKYLKRAFNTQACEQLNGWLGGFDSILKRMTQTNFNWFLHVMLFYYTQNMQKEKMILNLKSLTR</sequence>
<dbReference type="EMBL" id="KN831814">
    <property type="protein sequence ID" value="KIM35770.1"/>
    <property type="molecule type" value="Genomic_DNA"/>
</dbReference>
<feature type="compositionally biased region" description="Polar residues" evidence="1">
    <location>
        <begin position="38"/>
        <end position="47"/>
    </location>
</feature>
<feature type="compositionally biased region" description="Acidic residues" evidence="1">
    <location>
        <begin position="66"/>
        <end position="125"/>
    </location>
</feature>
<reference evidence="4 5" key="1">
    <citation type="submission" date="2014-04" db="EMBL/GenBank/DDBJ databases">
        <authorList>
            <consortium name="DOE Joint Genome Institute"/>
            <person name="Kuo A."/>
            <person name="Gay G."/>
            <person name="Dore J."/>
            <person name="Kohler A."/>
            <person name="Nagy L.G."/>
            <person name="Floudas D."/>
            <person name="Copeland A."/>
            <person name="Barry K.W."/>
            <person name="Cichocki N."/>
            <person name="Veneault-Fourrey C."/>
            <person name="LaButti K."/>
            <person name="Lindquist E.A."/>
            <person name="Lipzen A."/>
            <person name="Lundell T."/>
            <person name="Morin E."/>
            <person name="Murat C."/>
            <person name="Sun H."/>
            <person name="Tunlid A."/>
            <person name="Henrissat B."/>
            <person name="Grigoriev I.V."/>
            <person name="Hibbett D.S."/>
            <person name="Martin F."/>
            <person name="Nordberg H.P."/>
            <person name="Cantor M.N."/>
            <person name="Hua S.X."/>
        </authorList>
    </citation>
    <scope>NUCLEOTIDE SEQUENCE [LARGE SCALE GENOMIC DNA]</scope>
    <source>
        <strain evidence="5">h7</strain>
    </source>
</reference>
<evidence type="ECO:0000313" key="5">
    <source>
        <dbReference type="Proteomes" id="UP000053424"/>
    </source>
</evidence>
<evidence type="ECO:0000313" key="4">
    <source>
        <dbReference type="EMBL" id="KIM35770.1"/>
    </source>
</evidence>
<keyword evidence="2" id="KW-0812">Transmembrane</keyword>
<reference evidence="5" key="2">
    <citation type="submission" date="2015-01" db="EMBL/GenBank/DDBJ databases">
        <title>Evolutionary Origins and Diversification of the Mycorrhizal Mutualists.</title>
        <authorList>
            <consortium name="DOE Joint Genome Institute"/>
            <consortium name="Mycorrhizal Genomics Consortium"/>
            <person name="Kohler A."/>
            <person name="Kuo A."/>
            <person name="Nagy L.G."/>
            <person name="Floudas D."/>
            <person name="Copeland A."/>
            <person name="Barry K.W."/>
            <person name="Cichocki N."/>
            <person name="Veneault-Fourrey C."/>
            <person name="LaButti K."/>
            <person name="Lindquist E.A."/>
            <person name="Lipzen A."/>
            <person name="Lundell T."/>
            <person name="Morin E."/>
            <person name="Murat C."/>
            <person name="Riley R."/>
            <person name="Ohm R."/>
            <person name="Sun H."/>
            <person name="Tunlid A."/>
            <person name="Henrissat B."/>
            <person name="Grigoriev I.V."/>
            <person name="Hibbett D.S."/>
            <person name="Martin F."/>
        </authorList>
    </citation>
    <scope>NUCLEOTIDE SEQUENCE [LARGE SCALE GENOMIC DNA]</scope>
    <source>
        <strain evidence="5">h7</strain>
    </source>
</reference>